<protein>
    <recommendedName>
        <fullName evidence="3">Alkyl hydroperoxide reductase subunit C/ Thiol specific antioxidant domain-containing protein</fullName>
    </recommendedName>
</protein>
<evidence type="ECO:0000313" key="1">
    <source>
        <dbReference type="EMBL" id="BDD86990.1"/>
    </source>
</evidence>
<dbReference type="SUPFAM" id="SSF52833">
    <property type="entry name" value="Thioredoxin-like"/>
    <property type="match status" value="1"/>
</dbReference>
<dbReference type="RefSeq" id="WP_284154050.1">
    <property type="nucleotide sequence ID" value="NZ_AP025516.1"/>
</dbReference>
<dbReference type="Gene3D" id="3.40.30.10">
    <property type="entry name" value="Glutaredoxin"/>
    <property type="match status" value="1"/>
</dbReference>
<evidence type="ECO:0008006" key="3">
    <source>
        <dbReference type="Google" id="ProtNLM"/>
    </source>
</evidence>
<sequence length="81" mass="9280">MLTVARVKNRGAEGSFTLTPRKIRFIQMNETYGPKPQEMKHNDLIGSPAVPFVLKDASGRPHSFEQYQGRWLLLVFLRHLG</sequence>
<proteinExistence type="predicted"/>
<evidence type="ECO:0000313" key="2">
    <source>
        <dbReference type="Proteomes" id="UP000830055"/>
    </source>
</evidence>
<name>A0ABM7W7L7_9BACT</name>
<gene>
    <name evidence="1" type="ORF">DPPLL_13550</name>
</gene>
<dbReference type="EMBL" id="AP025516">
    <property type="protein sequence ID" value="BDD86990.1"/>
    <property type="molecule type" value="Genomic_DNA"/>
</dbReference>
<dbReference type="Proteomes" id="UP000830055">
    <property type="component" value="Chromosome"/>
</dbReference>
<accession>A0ABM7W7L7</accession>
<dbReference type="InterPro" id="IPR036249">
    <property type="entry name" value="Thioredoxin-like_sf"/>
</dbReference>
<reference evidence="1 2" key="1">
    <citation type="submission" date="2022-01" db="EMBL/GenBank/DDBJ databases">
        <title>Desulfofustis limnae sp. nov., a novel mesophilic sulfate-reducing bacterium isolated from marsh soil.</title>
        <authorList>
            <person name="Watanabe M."/>
            <person name="Takahashi A."/>
            <person name="Kojima H."/>
            <person name="Fukui M."/>
        </authorList>
    </citation>
    <scope>NUCLEOTIDE SEQUENCE [LARGE SCALE GENOMIC DNA]</scope>
    <source>
        <strain evidence="1 2">PPLL</strain>
    </source>
</reference>
<organism evidence="1 2">
    <name type="scientific">Desulfofustis limnaeus</name>
    <dbReference type="NCBI Taxonomy" id="2740163"/>
    <lineage>
        <taxon>Bacteria</taxon>
        <taxon>Pseudomonadati</taxon>
        <taxon>Thermodesulfobacteriota</taxon>
        <taxon>Desulfobulbia</taxon>
        <taxon>Desulfobulbales</taxon>
        <taxon>Desulfocapsaceae</taxon>
        <taxon>Desulfofustis</taxon>
    </lineage>
</organism>
<keyword evidence="2" id="KW-1185">Reference proteome</keyword>